<evidence type="ECO:0000313" key="4">
    <source>
        <dbReference type="Proteomes" id="UP000243498"/>
    </source>
</evidence>
<dbReference type="Proteomes" id="UP000243498">
    <property type="component" value="Unassembled WGS sequence"/>
</dbReference>
<feature type="chain" id="PRO_5007886411" evidence="2">
    <location>
        <begin position="19"/>
        <end position="94"/>
    </location>
</feature>
<protein>
    <submittedName>
        <fullName evidence="3">Uncharacterized protein</fullName>
    </submittedName>
</protein>
<reference evidence="3 4" key="1">
    <citation type="journal article" date="2016" name="Genome Biol. Evol.">
        <title>Divergent and convergent evolution of fungal pathogenicity.</title>
        <authorList>
            <person name="Shang Y."/>
            <person name="Xiao G."/>
            <person name="Zheng P."/>
            <person name="Cen K."/>
            <person name="Zhan S."/>
            <person name="Wang C."/>
        </authorList>
    </citation>
    <scope>NUCLEOTIDE SEQUENCE [LARGE SCALE GENOMIC DNA]</scope>
    <source>
        <strain evidence="3 4">RCEF 4871</strain>
    </source>
</reference>
<gene>
    <name evidence="3" type="ORF">NOR_03361</name>
</gene>
<evidence type="ECO:0000256" key="2">
    <source>
        <dbReference type="SAM" id="SignalP"/>
    </source>
</evidence>
<feature type="compositionally biased region" description="Low complexity" evidence="1">
    <location>
        <begin position="55"/>
        <end position="66"/>
    </location>
</feature>
<keyword evidence="2" id="KW-0732">Signal</keyword>
<accession>A0A167FPN1</accession>
<keyword evidence="4" id="KW-1185">Reference proteome</keyword>
<evidence type="ECO:0000256" key="1">
    <source>
        <dbReference type="SAM" id="MobiDB-lite"/>
    </source>
</evidence>
<feature type="signal peptide" evidence="2">
    <location>
        <begin position="1"/>
        <end position="18"/>
    </location>
</feature>
<name>A0A167FPN1_METRR</name>
<dbReference type="EMBL" id="AZHC01000008">
    <property type="protein sequence ID" value="OAA45572.1"/>
    <property type="molecule type" value="Genomic_DNA"/>
</dbReference>
<comment type="caution">
    <text evidence="3">The sequence shown here is derived from an EMBL/GenBank/DDBJ whole genome shotgun (WGS) entry which is preliminary data.</text>
</comment>
<feature type="compositionally biased region" description="Polar residues" evidence="1">
    <location>
        <begin position="40"/>
        <end position="50"/>
    </location>
</feature>
<evidence type="ECO:0000313" key="3">
    <source>
        <dbReference type="EMBL" id="OAA45572.1"/>
    </source>
</evidence>
<dbReference type="AlphaFoldDB" id="A0A167FPN1"/>
<organism evidence="3 4">
    <name type="scientific">Metarhizium rileyi (strain RCEF 4871)</name>
    <name type="common">Nomuraea rileyi</name>
    <dbReference type="NCBI Taxonomy" id="1649241"/>
    <lineage>
        <taxon>Eukaryota</taxon>
        <taxon>Fungi</taxon>
        <taxon>Dikarya</taxon>
        <taxon>Ascomycota</taxon>
        <taxon>Pezizomycotina</taxon>
        <taxon>Sordariomycetes</taxon>
        <taxon>Hypocreomycetidae</taxon>
        <taxon>Hypocreales</taxon>
        <taxon>Clavicipitaceae</taxon>
        <taxon>Metarhizium</taxon>
    </lineage>
</organism>
<proteinExistence type="predicted"/>
<feature type="region of interest" description="Disordered" evidence="1">
    <location>
        <begin position="38"/>
        <end position="70"/>
    </location>
</feature>
<sequence>MRFTAILAVTSAIAVTSAAPVEQPNKFSFDIYVPQRKMTSHSVPDQTQAPLHTESAVSTTTAAHSPSPTPQRLLLIPGLEFLYRPYEPPKSTQN</sequence>